<accession>A0A967B5S3</accession>
<comment type="caution">
    <text evidence="4">The sequence shown here is derived from an EMBL/GenBank/DDBJ whole genome shotgun (WGS) entry which is preliminary data.</text>
</comment>
<gene>
    <name evidence="4" type="ORF">GOB87_10175</name>
</gene>
<dbReference type="PANTHER" id="PTHR11579">
    <property type="entry name" value="PROTEIN-L-ISOASPARTATE O-METHYLTRANSFERASE"/>
    <property type="match status" value="1"/>
</dbReference>
<dbReference type="Pfam" id="PF01135">
    <property type="entry name" value="PCMT"/>
    <property type="match status" value="1"/>
</dbReference>
<evidence type="ECO:0000313" key="5">
    <source>
        <dbReference type="Proteomes" id="UP000597459"/>
    </source>
</evidence>
<comment type="similarity">
    <text evidence="1">Belongs to the methyltransferase superfamily. L-isoaspartyl/D-aspartyl protein methyltransferase family.</text>
</comment>
<evidence type="ECO:0000313" key="4">
    <source>
        <dbReference type="EMBL" id="NHO54320.1"/>
    </source>
</evidence>
<organism evidence="4 5">
    <name type="scientific">Acetobacter estunensis</name>
    <dbReference type="NCBI Taxonomy" id="104097"/>
    <lineage>
        <taxon>Bacteria</taxon>
        <taxon>Pseudomonadati</taxon>
        <taxon>Pseudomonadota</taxon>
        <taxon>Alphaproteobacteria</taxon>
        <taxon>Acetobacterales</taxon>
        <taxon>Acetobacteraceae</taxon>
        <taxon>Acetobacter</taxon>
    </lineage>
</organism>
<dbReference type="SUPFAM" id="SSF53335">
    <property type="entry name" value="S-adenosyl-L-methionine-dependent methyltransferases"/>
    <property type="match status" value="1"/>
</dbReference>
<evidence type="ECO:0000256" key="1">
    <source>
        <dbReference type="ARBA" id="ARBA00005369"/>
    </source>
</evidence>
<evidence type="ECO:0000256" key="2">
    <source>
        <dbReference type="ARBA" id="ARBA00013346"/>
    </source>
</evidence>
<protein>
    <recommendedName>
        <fullName evidence="2">Protein-L-isoaspartate O-methyltransferase</fullName>
    </recommendedName>
    <alternativeName>
        <fullName evidence="3">Protein L-isoaspartyl methyltransferase</fullName>
    </alternativeName>
</protein>
<dbReference type="PANTHER" id="PTHR11579:SF18">
    <property type="entry name" value="PROTEIN-L-ISOASPARTATE O-METHYLTRANSFERASE"/>
    <property type="match status" value="1"/>
</dbReference>
<evidence type="ECO:0000256" key="3">
    <source>
        <dbReference type="ARBA" id="ARBA00030757"/>
    </source>
</evidence>
<name>A0A967B5S3_9PROT</name>
<reference evidence="4" key="1">
    <citation type="submission" date="2019-11" db="EMBL/GenBank/DDBJ databases">
        <title>Description of new Acetobacter species.</title>
        <authorList>
            <person name="Cleenwerck I."/>
            <person name="Sombolestani A.S."/>
        </authorList>
    </citation>
    <scope>NUCLEOTIDE SEQUENCE</scope>
    <source>
        <strain evidence="4">LMG 1626</strain>
    </source>
</reference>
<dbReference type="GO" id="GO:0005737">
    <property type="term" value="C:cytoplasm"/>
    <property type="evidence" value="ECO:0007669"/>
    <property type="project" value="TreeGrafter"/>
</dbReference>
<dbReference type="InterPro" id="IPR029063">
    <property type="entry name" value="SAM-dependent_MTases_sf"/>
</dbReference>
<dbReference type="InterPro" id="IPR000682">
    <property type="entry name" value="PCMT"/>
</dbReference>
<dbReference type="Gene3D" id="3.40.50.150">
    <property type="entry name" value="Vaccinia Virus protein VP39"/>
    <property type="match status" value="1"/>
</dbReference>
<dbReference type="AlphaFoldDB" id="A0A967B5S3"/>
<dbReference type="GO" id="GO:0004719">
    <property type="term" value="F:protein-L-isoaspartate (D-aspartate) O-methyltransferase activity"/>
    <property type="evidence" value="ECO:0007669"/>
    <property type="project" value="InterPro"/>
</dbReference>
<proteinExistence type="inferred from homology"/>
<sequence length="234" mass="25070">MRTQTMPQTNSLSVPTSADFAEARQIMVDDQIRPVEVNDPRIVAAMRELPRELAVPEDQRRFAYADRSLPLGNGRFLLQPMVLARLTQMAHIEPGERVLIVGAGMGYLASLVAALEAQVTALESDPLLAAAGQLYTAHAAPAVAWRQGSLTEGAPGEAPFDLIFFEGAVPDIPAFCAAQLAPQGRVAGVLQPEDGTSSAFLAHHDKEDGWAIRRFFDAAAPVLPAFAPAPAFVF</sequence>
<dbReference type="Proteomes" id="UP000597459">
    <property type="component" value="Unassembled WGS sequence"/>
</dbReference>
<dbReference type="EMBL" id="WOTH01000020">
    <property type="protein sequence ID" value="NHO54320.1"/>
    <property type="molecule type" value="Genomic_DNA"/>
</dbReference>
<dbReference type="CDD" id="cd02440">
    <property type="entry name" value="AdoMet_MTases"/>
    <property type="match status" value="1"/>
</dbReference>
<keyword evidence="5" id="KW-1185">Reference proteome</keyword>